<dbReference type="InterPro" id="IPR007079">
    <property type="entry name" value="SuccinylArg_d-Hdrlase_AstB"/>
</dbReference>
<comment type="function">
    <text evidence="3">Catalyzes the hydrolysis of N(2)-succinylarginine into N(2)-succinylornithine, ammonia and CO(2).</text>
</comment>
<feature type="binding site" evidence="3">
    <location>
        <position position="213"/>
    </location>
    <ligand>
        <name>substrate</name>
    </ligand>
</feature>
<dbReference type="GO" id="GO:0009015">
    <property type="term" value="F:N-succinylarginine dihydrolase activity"/>
    <property type="evidence" value="ECO:0007669"/>
    <property type="project" value="UniProtKB-UniRule"/>
</dbReference>
<dbReference type="Gene3D" id="3.75.10.20">
    <property type="entry name" value="Succinylarginine dihydrolase"/>
    <property type="match status" value="1"/>
</dbReference>
<feature type="binding site" evidence="3">
    <location>
        <begin position="20"/>
        <end position="29"/>
    </location>
    <ligand>
        <name>substrate</name>
    </ligand>
</feature>
<dbReference type="GO" id="GO:0019545">
    <property type="term" value="P:L-arginine catabolic process to succinate"/>
    <property type="evidence" value="ECO:0007669"/>
    <property type="project" value="UniProtKB-UniRule"/>
</dbReference>
<reference evidence="5" key="2">
    <citation type="submission" date="2020-09" db="EMBL/GenBank/DDBJ databases">
        <authorList>
            <person name="Sun Q."/>
            <person name="Zhou Y."/>
        </authorList>
    </citation>
    <scope>NUCLEOTIDE SEQUENCE</scope>
    <source>
        <strain evidence="5">CGMCC 1.12921</strain>
    </source>
</reference>
<evidence type="ECO:0000313" key="6">
    <source>
        <dbReference type="Proteomes" id="UP000613582"/>
    </source>
</evidence>
<organism evidence="5 6">
    <name type="scientific">Aquisalinus flavus</name>
    <dbReference type="NCBI Taxonomy" id="1526572"/>
    <lineage>
        <taxon>Bacteria</taxon>
        <taxon>Pseudomonadati</taxon>
        <taxon>Pseudomonadota</taxon>
        <taxon>Alphaproteobacteria</taxon>
        <taxon>Parvularculales</taxon>
        <taxon>Parvularculaceae</taxon>
        <taxon>Aquisalinus</taxon>
    </lineage>
</organism>
<dbReference type="Proteomes" id="UP000613582">
    <property type="component" value="Unassembled WGS sequence"/>
</dbReference>
<evidence type="ECO:0000256" key="3">
    <source>
        <dbReference type="HAMAP-Rule" id="MF_01172"/>
    </source>
</evidence>
<keyword evidence="2 3" id="KW-0378">Hydrolase</keyword>
<comment type="caution">
    <text evidence="5">The sequence shown here is derived from an EMBL/GenBank/DDBJ whole genome shotgun (WGS) entry which is preliminary data.</text>
</comment>
<sequence>MSTASEINFDGLVGPTHNYGGLSMGNLASMTNYGAVSNPRAAVLQGLDKMRTLIRLGLTQGVLPPQLRPHLPTLRAFGFTGSDAQMIEAAHAASPSFLYNTASASSMWTANAATVSPSADTQDGTVHFTPANLGSMFHRSIEAEQTGRALKAIFADDKHFTHHAPLPYGGAMGDEGAANHGRLAAAHGEAGAELFVYGRSAFEKLEGMKFLPRQALEVCHAVATNHKLRFENTIITRQSRKAIEAGAFHNDVVSVTNGPCLFYHEEAFEDLARTQADIRKACEPLGFEPVFIEVPAAEVSLEDAVTSYLFNSQLVTLPDGTMALILPTEAEENPRTKTFVDGMLESNSNPVSQAFYLDLKQSMKNGGGPACLRLRIVLTEAERAAVSTGAILTEDRITELETWAVRHYRDQLAPADLGDPFLYEDNCRALDELTQILDLGPIYDFQR</sequence>
<dbReference type="EMBL" id="BMGH01000001">
    <property type="protein sequence ID" value="GGD10947.1"/>
    <property type="molecule type" value="Genomic_DNA"/>
</dbReference>
<feature type="binding site" evidence="3">
    <location>
        <begin position="138"/>
        <end position="139"/>
    </location>
    <ligand>
        <name>substrate</name>
    </ligand>
</feature>
<name>A0A8J2Y758_9PROT</name>
<dbReference type="GO" id="GO:0019544">
    <property type="term" value="P:L-arginine catabolic process to L-glutamate"/>
    <property type="evidence" value="ECO:0007669"/>
    <property type="project" value="UniProtKB-UniRule"/>
</dbReference>
<dbReference type="NCBIfam" id="NF009789">
    <property type="entry name" value="PRK13281.1"/>
    <property type="match status" value="1"/>
</dbReference>
<evidence type="ECO:0000313" key="5">
    <source>
        <dbReference type="EMBL" id="GGD10947.1"/>
    </source>
</evidence>
<feature type="binding site" evidence="3">
    <location>
        <position position="365"/>
    </location>
    <ligand>
        <name>substrate</name>
    </ligand>
</feature>
<keyword evidence="6" id="KW-1185">Reference proteome</keyword>
<feature type="binding site" evidence="3">
    <location>
        <position position="111"/>
    </location>
    <ligand>
        <name>substrate</name>
    </ligand>
</feature>
<evidence type="ECO:0000256" key="1">
    <source>
        <dbReference type="ARBA" id="ARBA00022503"/>
    </source>
</evidence>
<accession>A0A8J2Y758</accession>
<dbReference type="PANTHER" id="PTHR30420:SF2">
    <property type="entry name" value="N-SUCCINYLARGININE DIHYDROLASE"/>
    <property type="match status" value="1"/>
</dbReference>
<comment type="similarity">
    <text evidence="3">Belongs to the succinylarginine dihydrolase family.</text>
</comment>
<feature type="binding site" evidence="3">
    <location>
        <position position="251"/>
    </location>
    <ligand>
        <name>substrate</name>
    </ligand>
</feature>
<evidence type="ECO:0000256" key="2">
    <source>
        <dbReference type="ARBA" id="ARBA00022801"/>
    </source>
</evidence>
<proteinExistence type="inferred from homology"/>
<reference evidence="5" key="1">
    <citation type="journal article" date="2014" name="Int. J. Syst. Evol. Microbiol.">
        <title>Complete genome sequence of Corynebacterium casei LMG S-19264T (=DSM 44701T), isolated from a smear-ripened cheese.</title>
        <authorList>
            <consortium name="US DOE Joint Genome Institute (JGI-PGF)"/>
            <person name="Walter F."/>
            <person name="Albersmeier A."/>
            <person name="Kalinowski J."/>
            <person name="Ruckert C."/>
        </authorList>
    </citation>
    <scope>NUCLEOTIDE SEQUENCE</scope>
    <source>
        <strain evidence="5">CGMCC 1.12921</strain>
    </source>
</reference>
<feature type="active site" description="Nucleophile" evidence="3">
    <location>
        <position position="371"/>
    </location>
</feature>
<feature type="active site" evidence="3">
    <location>
        <position position="175"/>
    </location>
</feature>
<dbReference type="AlphaFoldDB" id="A0A8J2Y758"/>
<evidence type="ECO:0000256" key="4">
    <source>
        <dbReference type="NCBIfam" id="TIGR03241"/>
    </source>
</evidence>
<dbReference type="Pfam" id="PF04996">
    <property type="entry name" value="AstB"/>
    <property type="match status" value="1"/>
</dbReference>
<comment type="subunit">
    <text evidence="3">Homodimer.</text>
</comment>
<dbReference type="SUPFAM" id="SSF55909">
    <property type="entry name" value="Pentein"/>
    <property type="match status" value="1"/>
</dbReference>
<comment type="catalytic activity">
    <reaction evidence="3">
        <text>N(2)-succinyl-L-arginine + 2 H2O + 2 H(+) = N(2)-succinyl-L-ornithine + 2 NH4(+) + CO2</text>
        <dbReference type="Rhea" id="RHEA:19533"/>
        <dbReference type="ChEBI" id="CHEBI:15377"/>
        <dbReference type="ChEBI" id="CHEBI:15378"/>
        <dbReference type="ChEBI" id="CHEBI:16526"/>
        <dbReference type="ChEBI" id="CHEBI:28938"/>
        <dbReference type="ChEBI" id="CHEBI:58241"/>
        <dbReference type="ChEBI" id="CHEBI:58514"/>
        <dbReference type="EC" id="3.5.3.23"/>
    </reaction>
</comment>
<comment type="pathway">
    <text evidence="3">Amino-acid degradation; L-arginine degradation via AST pathway; L-glutamate and succinate from L-arginine: step 2/5.</text>
</comment>
<dbReference type="PANTHER" id="PTHR30420">
    <property type="entry name" value="N-SUCCINYLARGININE DIHYDROLASE"/>
    <property type="match status" value="1"/>
</dbReference>
<dbReference type="NCBIfam" id="TIGR03241">
    <property type="entry name" value="arg_catab_astB"/>
    <property type="match status" value="1"/>
</dbReference>
<protein>
    <recommendedName>
        <fullName evidence="3 4">N-succinylarginine dihydrolase</fullName>
        <ecNumber evidence="3 4">3.5.3.23</ecNumber>
    </recommendedName>
</protein>
<dbReference type="HAMAP" id="MF_01172">
    <property type="entry name" value="AstB"/>
    <property type="match status" value="1"/>
</dbReference>
<keyword evidence="1 3" id="KW-0056">Arginine metabolism</keyword>
<dbReference type="RefSeq" id="WP_188158582.1">
    <property type="nucleotide sequence ID" value="NZ_BMGH01000001.1"/>
</dbReference>
<feature type="active site" evidence="3">
    <location>
        <position position="249"/>
    </location>
</feature>
<dbReference type="EC" id="3.5.3.23" evidence="3 4"/>
<gene>
    <name evidence="3 5" type="primary">astB</name>
    <name evidence="5" type="ORF">GCM10011342_19710</name>
</gene>
<dbReference type="UniPathway" id="UPA00185">
    <property type="reaction ID" value="UER00280"/>
</dbReference>
<dbReference type="InterPro" id="IPR037031">
    <property type="entry name" value="AstB_sf"/>
</dbReference>